<evidence type="ECO:0000256" key="2">
    <source>
        <dbReference type="ARBA" id="ARBA00010981"/>
    </source>
</evidence>
<keyword evidence="7" id="KW-0862">Zinc</keyword>
<comment type="similarity">
    <text evidence="2">Belongs to the peptidase M67C family.</text>
</comment>
<dbReference type="GO" id="GO:0016020">
    <property type="term" value="C:membrane"/>
    <property type="evidence" value="ECO:0007669"/>
    <property type="project" value="TreeGrafter"/>
</dbReference>
<dbReference type="SUPFAM" id="SSF102712">
    <property type="entry name" value="JAB1/MPN domain"/>
    <property type="match status" value="1"/>
</dbReference>
<name>A0AAN7YD43_9EURO</name>
<dbReference type="Proteomes" id="UP001309876">
    <property type="component" value="Unassembled WGS sequence"/>
</dbReference>
<dbReference type="GO" id="GO:0061578">
    <property type="term" value="F:K63-linked deubiquitinase activity"/>
    <property type="evidence" value="ECO:0007669"/>
    <property type="project" value="InterPro"/>
</dbReference>
<comment type="caution">
    <text evidence="11">The sequence shown here is derived from an EMBL/GenBank/DDBJ whole genome shotgun (WGS) entry which is preliminary data.</text>
</comment>
<dbReference type="PROSITE" id="PS50249">
    <property type="entry name" value="MPN"/>
    <property type="match status" value="1"/>
</dbReference>
<evidence type="ECO:0000256" key="6">
    <source>
        <dbReference type="ARBA" id="ARBA00022801"/>
    </source>
</evidence>
<evidence type="ECO:0000256" key="4">
    <source>
        <dbReference type="ARBA" id="ARBA00022723"/>
    </source>
</evidence>
<organism evidence="11 12">
    <name type="scientific">Lithohypha guttulata</name>
    <dbReference type="NCBI Taxonomy" id="1690604"/>
    <lineage>
        <taxon>Eukaryota</taxon>
        <taxon>Fungi</taxon>
        <taxon>Dikarya</taxon>
        <taxon>Ascomycota</taxon>
        <taxon>Pezizomycotina</taxon>
        <taxon>Eurotiomycetes</taxon>
        <taxon>Chaetothyriomycetidae</taxon>
        <taxon>Chaetothyriales</taxon>
        <taxon>Trichomeriaceae</taxon>
        <taxon>Lithohypha</taxon>
    </lineage>
</organism>
<sequence>MALTIGSVHHGKGIPKNVAQLVQDASNYEFNALVPLKYWLNTASNMIKQAHVYLREGDDEMAYFLLFRHAHLFLSNLSTHPQVKPNDPLMQAAQDEVKKNLKALELLKPRINRRYEEYVHANQSKARQREEDAARRRADQGLPSPSDHETTGHNSHEKLSGHDNTDLAARLAGLEFSKRGPSRRAYPTGSSMPKDRDDLAAQMEAVRRRFDSQTDQPSDDYKQQRQAYIANNIGYSYPTIPSQKPQQAQRQVLEPTPSRSGYTAEPAQPPVLPPKPRTESNVRASILPPRPEKAPAAPVLNKETVTGPTYTFAPAAYLENGTALRTIFLPSTLRTTFLRLAYQNTLKNVETCGFLAGTLRANALFVSTLIIPKQTATSDTCEMTDESELFDYVDQHDLMVLGWIHTHPTQTCFMSSRDLHTHSGYQMMLAESIAIVCAPSKGDTSHGGEWGAYRLTDPPGKMAILKCDKPGIFHPHDVDNIYTDAMKPGHVMEISDMDFEIVDLRK</sequence>
<feature type="region of interest" description="Disordered" evidence="9">
    <location>
        <begin position="235"/>
        <end position="282"/>
    </location>
</feature>
<evidence type="ECO:0000256" key="8">
    <source>
        <dbReference type="ARBA" id="ARBA00023049"/>
    </source>
</evidence>
<feature type="compositionally biased region" description="Basic and acidic residues" evidence="9">
    <location>
        <begin position="146"/>
        <end position="165"/>
    </location>
</feature>
<keyword evidence="12" id="KW-1185">Reference proteome</keyword>
<dbReference type="GO" id="GO:0046872">
    <property type="term" value="F:metal ion binding"/>
    <property type="evidence" value="ECO:0007669"/>
    <property type="project" value="UniProtKB-KW"/>
</dbReference>
<dbReference type="Gene3D" id="1.20.58.80">
    <property type="entry name" value="Phosphotransferase system, lactose/cellobiose-type IIA subunit"/>
    <property type="match status" value="1"/>
</dbReference>
<dbReference type="SMART" id="SM00232">
    <property type="entry name" value="JAB_MPN"/>
    <property type="match status" value="1"/>
</dbReference>
<dbReference type="Pfam" id="PF08969">
    <property type="entry name" value="USP8_dimer"/>
    <property type="match status" value="1"/>
</dbReference>
<keyword evidence="6" id="KW-0378">Hydrolase</keyword>
<protein>
    <recommendedName>
        <fullName evidence="10">MPN domain-containing protein</fullName>
    </recommendedName>
</protein>
<dbReference type="PANTHER" id="PTHR12947">
    <property type="entry name" value="AMSH-LIKE PROTEASE"/>
    <property type="match status" value="1"/>
</dbReference>
<feature type="compositionally biased region" description="Polar residues" evidence="9">
    <location>
        <begin position="239"/>
        <end position="250"/>
    </location>
</feature>
<feature type="compositionally biased region" description="Basic and acidic residues" evidence="9">
    <location>
        <begin position="127"/>
        <end position="139"/>
    </location>
</feature>
<dbReference type="InterPro" id="IPR015063">
    <property type="entry name" value="USP8_dimer"/>
</dbReference>
<feature type="domain" description="MPN" evidence="10">
    <location>
        <begin position="326"/>
        <end position="459"/>
    </location>
</feature>
<keyword evidence="3" id="KW-0645">Protease</keyword>
<dbReference type="FunFam" id="3.40.140.10:FF:000033">
    <property type="entry name" value="AMSH-like protease sst2"/>
    <property type="match status" value="1"/>
</dbReference>
<dbReference type="InterPro" id="IPR044098">
    <property type="entry name" value="STAMBP/STALP-like_MPN"/>
</dbReference>
<evidence type="ECO:0000259" key="10">
    <source>
        <dbReference type="PROSITE" id="PS50249"/>
    </source>
</evidence>
<accession>A0AAN7YD43</accession>
<dbReference type="PANTHER" id="PTHR12947:SF13">
    <property type="entry name" value="FI19924P1"/>
    <property type="match status" value="1"/>
</dbReference>
<dbReference type="SUPFAM" id="SSF140856">
    <property type="entry name" value="USP8 N-terminal domain-like"/>
    <property type="match status" value="1"/>
</dbReference>
<dbReference type="CDD" id="cd08066">
    <property type="entry name" value="MPN_AMSH_like"/>
    <property type="match status" value="1"/>
</dbReference>
<proteinExistence type="inferred from homology"/>
<keyword evidence="4" id="KW-0479">Metal-binding</keyword>
<keyword evidence="5" id="KW-0833">Ubl conjugation pathway</keyword>
<evidence type="ECO:0000256" key="9">
    <source>
        <dbReference type="SAM" id="MobiDB-lite"/>
    </source>
</evidence>
<dbReference type="Pfam" id="PF01398">
    <property type="entry name" value="JAB"/>
    <property type="match status" value="1"/>
</dbReference>
<evidence type="ECO:0000256" key="3">
    <source>
        <dbReference type="ARBA" id="ARBA00022670"/>
    </source>
</evidence>
<evidence type="ECO:0000256" key="7">
    <source>
        <dbReference type="ARBA" id="ARBA00022833"/>
    </source>
</evidence>
<dbReference type="EMBL" id="JAVRRJ010000010">
    <property type="protein sequence ID" value="KAK5081351.1"/>
    <property type="molecule type" value="Genomic_DNA"/>
</dbReference>
<evidence type="ECO:0000256" key="5">
    <source>
        <dbReference type="ARBA" id="ARBA00022786"/>
    </source>
</evidence>
<dbReference type="GO" id="GO:0140492">
    <property type="term" value="F:metal-dependent deubiquitinase activity"/>
    <property type="evidence" value="ECO:0007669"/>
    <property type="project" value="InterPro"/>
</dbReference>
<evidence type="ECO:0000313" key="11">
    <source>
        <dbReference type="EMBL" id="KAK5081351.1"/>
    </source>
</evidence>
<comment type="cofactor">
    <cofactor evidence="1">
        <name>Zn(2+)</name>
        <dbReference type="ChEBI" id="CHEBI:29105"/>
    </cofactor>
</comment>
<reference evidence="11 12" key="1">
    <citation type="submission" date="2023-08" db="EMBL/GenBank/DDBJ databases">
        <title>Black Yeasts Isolated from many extreme environments.</title>
        <authorList>
            <person name="Coleine C."/>
            <person name="Stajich J.E."/>
            <person name="Selbmann L."/>
        </authorList>
    </citation>
    <scope>NUCLEOTIDE SEQUENCE [LARGE SCALE GENOMIC DNA]</scope>
    <source>
        <strain evidence="11 12">CCFEE 5910</strain>
    </source>
</reference>
<evidence type="ECO:0000313" key="12">
    <source>
        <dbReference type="Proteomes" id="UP001309876"/>
    </source>
</evidence>
<dbReference type="Gene3D" id="3.40.140.10">
    <property type="entry name" value="Cytidine Deaminase, domain 2"/>
    <property type="match status" value="1"/>
</dbReference>
<dbReference type="AlphaFoldDB" id="A0AAN7YD43"/>
<dbReference type="GO" id="GO:0005768">
    <property type="term" value="C:endosome"/>
    <property type="evidence" value="ECO:0007669"/>
    <property type="project" value="TreeGrafter"/>
</dbReference>
<dbReference type="GO" id="GO:0006508">
    <property type="term" value="P:proteolysis"/>
    <property type="evidence" value="ECO:0007669"/>
    <property type="project" value="UniProtKB-KW"/>
</dbReference>
<dbReference type="InterPro" id="IPR037518">
    <property type="entry name" value="MPN"/>
</dbReference>
<keyword evidence="8" id="KW-0482">Metalloprotease</keyword>
<dbReference type="InterPro" id="IPR000555">
    <property type="entry name" value="JAMM/MPN+_dom"/>
</dbReference>
<feature type="region of interest" description="Disordered" evidence="9">
    <location>
        <begin position="118"/>
        <end position="196"/>
    </location>
</feature>
<gene>
    <name evidence="11" type="ORF">LTR05_008145</name>
</gene>
<dbReference type="GO" id="GO:0070536">
    <property type="term" value="P:protein K63-linked deubiquitination"/>
    <property type="evidence" value="ECO:0007669"/>
    <property type="project" value="InterPro"/>
</dbReference>
<evidence type="ECO:0000256" key="1">
    <source>
        <dbReference type="ARBA" id="ARBA00001947"/>
    </source>
</evidence>